<dbReference type="InterPro" id="IPR036093">
    <property type="entry name" value="NAC_dom_sf"/>
</dbReference>
<name>A0A8J5FVE7_ZINOF</name>
<keyword evidence="1" id="KW-0805">Transcription regulation</keyword>
<evidence type="ECO:0000259" key="5">
    <source>
        <dbReference type="PROSITE" id="PS51005"/>
    </source>
</evidence>
<dbReference type="GO" id="GO:0006355">
    <property type="term" value="P:regulation of DNA-templated transcription"/>
    <property type="evidence" value="ECO:0007669"/>
    <property type="project" value="InterPro"/>
</dbReference>
<gene>
    <name evidence="6" type="ORF">ZIOFF_044540</name>
</gene>
<evidence type="ECO:0000256" key="2">
    <source>
        <dbReference type="ARBA" id="ARBA00023125"/>
    </source>
</evidence>
<feature type="domain" description="NAC" evidence="5">
    <location>
        <begin position="68"/>
        <end position="210"/>
    </location>
</feature>
<keyword evidence="2" id="KW-0238">DNA-binding</keyword>
<dbReference type="PANTHER" id="PTHR31744:SF21">
    <property type="entry name" value="OS08G0200600 PROTEIN"/>
    <property type="match status" value="1"/>
</dbReference>
<keyword evidence="3" id="KW-0804">Transcription</keyword>
<dbReference type="SUPFAM" id="SSF101941">
    <property type="entry name" value="NAC domain"/>
    <property type="match status" value="1"/>
</dbReference>
<evidence type="ECO:0000313" key="7">
    <source>
        <dbReference type="Proteomes" id="UP000734854"/>
    </source>
</evidence>
<reference evidence="6 7" key="1">
    <citation type="submission" date="2020-08" db="EMBL/GenBank/DDBJ databases">
        <title>Plant Genome Project.</title>
        <authorList>
            <person name="Zhang R.-G."/>
        </authorList>
    </citation>
    <scope>NUCLEOTIDE SEQUENCE [LARGE SCALE GENOMIC DNA]</scope>
    <source>
        <tissue evidence="6">Rhizome</tissue>
    </source>
</reference>
<dbReference type="Pfam" id="PF02365">
    <property type="entry name" value="NAM"/>
    <property type="match status" value="1"/>
</dbReference>
<dbReference type="InterPro" id="IPR003441">
    <property type="entry name" value="NAC-dom"/>
</dbReference>
<evidence type="ECO:0000313" key="6">
    <source>
        <dbReference type="EMBL" id="KAG6496670.1"/>
    </source>
</evidence>
<dbReference type="PROSITE" id="PS51005">
    <property type="entry name" value="NAC"/>
    <property type="match status" value="1"/>
</dbReference>
<sequence>MEAATSCDHGGCGQPRVGICGQPQAGAYGQPRAGPSISCHLNNNRDNDNKKKPSEMNLGLLSMAEARLPPGFRFHPRDEELVCDYLEKKVMNTANHSMMIDLNLNKFEPWDLPEMACVGGKEWYFFTCRDRKYATGKRTNRATEIGYWKATGKDQRVSRRGELVGMRKTLVFYRGRAPMGKKTNWVMHEFRLESRESPQEDWVLCRVFCKSRGINTSDSKASMDSVATNSSAPLPPSYMDTIKFDSEEEDWQIACFSGLPSSSVCLQDTRLLQMDAEGCNVGACRRMPDSICSDEEMMKEAVLVGHIPKLEGKTEQDHLERFLQQDGWSHMLSSF</sequence>
<keyword evidence="4" id="KW-0539">Nucleus</keyword>
<comment type="caution">
    <text evidence="6">The sequence shown here is derived from an EMBL/GenBank/DDBJ whole genome shotgun (WGS) entry which is preliminary data.</text>
</comment>
<proteinExistence type="predicted"/>
<dbReference type="Gene3D" id="2.170.150.80">
    <property type="entry name" value="NAC domain"/>
    <property type="match status" value="1"/>
</dbReference>
<keyword evidence="7" id="KW-1185">Reference proteome</keyword>
<dbReference type="FunFam" id="2.170.150.80:FF:000006">
    <property type="entry name" value="NAC domain-containing protein 100-like"/>
    <property type="match status" value="1"/>
</dbReference>
<dbReference type="Proteomes" id="UP000734854">
    <property type="component" value="Unassembled WGS sequence"/>
</dbReference>
<dbReference type="EMBL" id="JACMSC010000012">
    <property type="protein sequence ID" value="KAG6496670.1"/>
    <property type="molecule type" value="Genomic_DNA"/>
</dbReference>
<dbReference type="PANTHER" id="PTHR31744">
    <property type="entry name" value="PROTEIN CUP-SHAPED COTYLEDON 2-RELATED"/>
    <property type="match status" value="1"/>
</dbReference>
<accession>A0A8J5FVE7</accession>
<dbReference type="AlphaFoldDB" id="A0A8J5FVE7"/>
<evidence type="ECO:0000256" key="1">
    <source>
        <dbReference type="ARBA" id="ARBA00023015"/>
    </source>
</evidence>
<evidence type="ECO:0000256" key="3">
    <source>
        <dbReference type="ARBA" id="ARBA00023163"/>
    </source>
</evidence>
<dbReference type="GO" id="GO:0003677">
    <property type="term" value="F:DNA binding"/>
    <property type="evidence" value="ECO:0007669"/>
    <property type="project" value="UniProtKB-KW"/>
</dbReference>
<protein>
    <recommendedName>
        <fullName evidence="5">NAC domain-containing protein</fullName>
    </recommendedName>
</protein>
<evidence type="ECO:0000256" key="4">
    <source>
        <dbReference type="ARBA" id="ARBA00023242"/>
    </source>
</evidence>
<organism evidence="6 7">
    <name type="scientific">Zingiber officinale</name>
    <name type="common">Ginger</name>
    <name type="synonym">Amomum zingiber</name>
    <dbReference type="NCBI Taxonomy" id="94328"/>
    <lineage>
        <taxon>Eukaryota</taxon>
        <taxon>Viridiplantae</taxon>
        <taxon>Streptophyta</taxon>
        <taxon>Embryophyta</taxon>
        <taxon>Tracheophyta</taxon>
        <taxon>Spermatophyta</taxon>
        <taxon>Magnoliopsida</taxon>
        <taxon>Liliopsida</taxon>
        <taxon>Zingiberales</taxon>
        <taxon>Zingiberaceae</taxon>
        <taxon>Zingiber</taxon>
    </lineage>
</organism>